<protein>
    <submittedName>
        <fullName evidence="1">Uncharacterized protein</fullName>
    </submittedName>
</protein>
<organism evidence="1 2">
    <name type="scientific">Phyllachora maydis</name>
    <dbReference type="NCBI Taxonomy" id="1825666"/>
    <lineage>
        <taxon>Eukaryota</taxon>
        <taxon>Fungi</taxon>
        <taxon>Dikarya</taxon>
        <taxon>Ascomycota</taxon>
        <taxon>Pezizomycotina</taxon>
        <taxon>Sordariomycetes</taxon>
        <taxon>Sordariomycetidae</taxon>
        <taxon>Phyllachorales</taxon>
        <taxon>Phyllachoraceae</taxon>
        <taxon>Phyllachora</taxon>
    </lineage>
</organism>
<dbReference type="InterPro" id="IPR011042">
    <property type="entry name" value="6-blade_b-propeller_TolB-like"/>
</dbReference>
<evidence type="ECO:0000313" key="1">
    <source>
        <dbReference type="EMBL" id="KAK2071184.1"/>
    </source>
</evidence>
<keyword evidence="2" id="KW-1185">Reference proteome</keyword>
<comment type="caution">
    <text evidence="1">The sequence shown here is derived from an EMBL/GenBank/DDBJ whole genome shotgun (WGS) entry which is preliminary data.</text>
</comment>
<dbReference type="InterPro" id="IPR051288">
    <property type="entry name" value="Serum_paraoxonase/arylesterase"/>
</dbReference>
<proteinExistence type="predicted"/>
<dbReference type="SUPFAM" id="SSF63829">
    <property type="entry name" value="Calcium-dependent phosphotriesterase"/>
    <property type="match status" value="1"/>
</dbReference>
<sequence>MAAVVTCSILLGLAGLLTPFLYERFGVLSLGYYNAPTRLPRHANFRSLEIRFADQIRNCEDVLLVESHQLALLACDPGRERWNTVMGIFQPEGEGEANANAGLYLYRYADASSPLRPVALAGFDGELRTLGLELDEASSTLYVVNHARAGSRLDLFHLDLAAATATWSRSIAHPLLHAPNSVALLGPGSLLVSNDHRFTARSSPRLLWMLETYLGLATGTVVHVRERPDHDGPGPGLVVDAAVVARQPYPNGVAVLNATTVAVAATNKAAVYLYTLTPAGGGHRRHPVLSYRLAVPVPFLPDNLSVDGETGALLIAGHPHVASLTRWAATRHLCHRPEAAATDMCASQRTGSWVAEWSEAGGLRHIYAGTDFATACTAVRHRRVGLAVGLYERGLMVWQEE</sequence>
<dbReference type="Proteomes" id="UP001217918">
    <property type="component" value="Unassembled WGS sequence"/>
</dbReference>
<reference evidence="1" key="1">
    <citation type="journal article" date="2023" name="Mol. Plant Microbe Interact.">
        <title>Elucidating the Obligate Nature and Biological Capacity of an Invasive Fungal Corn Pathogen.</title>
        <authorList>
            <person name="MacCready J.S."/>
            <person name="Roggenkamp E.M."/>
            <person name="Gdanetz K."/>
            <person name="Chilvers M.I."/>
        </authorList>
    </citation>
    <scope>NUCLEOTIDE SEQUENCE</scope>
    <source>
        <strain evidence="1">PM02</strain>
    </source>
</reference>
<dbReference type="PANTHER" id="PTHR11799:SF30">
    <property type="entry name" value="SERUM PARAOXONASE_ARYLESTERASE 2"/>
    <property type="match status" value="1"/>
</dbReference>
<name>A0AAD9I5S7_9PEZI</name>
<dbReference type="EMBL" id="JAQQPM010000004">
    <property type="protein sequence ID" value="KAK2071184.1"/>
    <property type="molecule type" value="Genomic_DNA"/>
</dbReference>
<evidence type="ECO:0000313" key="2">
    <source>
        <dbReference type="Proteomes" id="UP001217918"/>
    </source>
</evidence>
<gene>
    <name evidence="1" type="ORF">P8C59_005627</name>
</gene>
<accession>A0AAD9I5S7</accession>
<dbReference type="AlphaFoldDB" id="A0AAD9I5S7"/>
<dbReference type="Gene3D" id="2.120.10.30">
    <property type="entry name" value="TolB, C-terminal domain"/>
    <property type="match status" value="1"/>
</dbReference>
<dbReference type="PANTHER" id="PTHR11799">
    <property type="entry name" value="PARAOXONASE"/>
    <property type="match status" value="1"/>
</dbReference>